<evidence type="ECO:0000313" key="2">
    <source>
        <dbReference type="EMBL" id="GEU55562.1"/>
    </source>
</evidence>
<feature type="compositionally biased region" description="Acidic residues" evidence="1">
    <location>
        <begin position="92"/>
        <end position="120"/>
    </location>
</feature>
<dbReference type="AlphaFoldDB" id="A0A6L2L4A0"/>
<proteinExistence type="predicted"/>
<evidence type="ECO:0008006" key="3">
    <source>
        <dbReference type="Google" id="ProtNLM"/>
    </source>
</evidence>
<feature type="region of interest" description="Disordered" evidence="1">
    <location>
        <begin position="1"/>
        <end position="125"/>
    </location>
</feature>
<dbReference type="EMBL" id="BKCJ010003517">
    <property type="protein sequence ID" value="GEU55562.1"/>
    <property type="molecule type" value="Genomic_DNA"/>
</dbReference>
<comment type="caution">
    <text evidence="2">The sequence shown here is derived from an EMBL/GenBank/DDBJ whole genome shotgun (WGS) entry which is preliminary data.</text>
</comment>
<organism evidence="2">
    <name type="scientific">Tanacetum cinerariifolium</name>
    <name type="common">Dalmatian daisy</name>
    <name type="synonym">Chrysanthemum cinerariifolium</name>
    <dbReference type="NCBI Taxonomy" id="118510"/>
    <lineage>
        <taxon>Eukaryota</taxon>
        <taxon>Viridiplantae</taxon>
        <taxon>Streptophyta</taxon>
        <taxon>Embryophyta</taxon>
        <taxon>Tracheophyta</taxon>
        <taxon>Spermatophyta</taxon>
        <taxon>Magnoliopsida</taxon>
        <taxon>eudicotyledons</taxon>
        <taxon>Gunneridae</taxon>
        <taxon>Pentapetalae</taxon>
        <taxon>asterids</taxon>
        <taxon>campanulids</taxon>
        <taxon>Asterales</taxon>
        <taxon>Asteraceae</taxon>
        <taxon>Asteroideae</taxon>
        <taxon>Anthemideae</taxon>
        <taxon>Anthemidinae</taxon>
        <taxon>Tanacetum</taxon>
    </lineage>
</organism>
<protein>
    <recommendedName>
        <fullName evidence="3">Reverse transcriptase domain-containing protein</fullName>
    </recommendedName>
</protein>
<sequence>MEAPPSPDYIHGPEALPSPDYIPGSEYPEYLPPADDVLPAEEQPLPAAVSPTAESPGYITESEPEMEPEEEDGDDEKSEGDSIEYPTSRGDDDGDDLSEDDADDEDEEESSDSEEEEEEHLDFHCSCSSSVYESIPEVDIPLLKRARFTTPTGGYEVGESSVAAATRQIKPALTIADKRRVNDRLIGRLRGERKYFRTLSTTYAQEVAHSRDYCTQIMDYCQSREVHTSTLVTQIEALQRDVSTLQRQHIDDEDRLTRHIQHEHAQRDVAPEDGDICS</sequence>
<name>A0A6L2L4A0_TANCI</name>
<gene>
    <name evidence="2" type="ORF">Tci_027540</name>
</gene>
<evidence type="ECO:0000256" key="1">
    <source>
        <dbReference type="SAM" id="MobiDB-lite"/>
    </source>
</evidence>
<feature type="compositionally biased region" description="Basic and acidic residues" evidence="1">
    <location>
        <begin position="259"/>
        <end position="270"/>
    </location>
</feature>
<accession>A0A6L2L4A0</accession>
<feature type="compositionally biased region" description="Acidic residues" evidence="1">
    <location>
        <begin position="62"/>
        <end position="82"/>
    </location>
</feature>
<feature type="region of interest" description="Disordered" evidence="1">
    <location>
        <begin position="259"/>
        <end position="278"/>
    </location>
</feature>
<reference evidence="2" key="1">
    <citation type="journal article" date="2019" name="Sci. Rep.">
        <title>Draft genome of Tanacetum cinerariifolium, the natural source of mosquito coil.</title>
        <authorList>
            <person name="Yamashiro T."/>
            <person name="Shiraishi A."/>
            <person name="Satake H."/>
            <person name="Nakayama K."/>
        </authorList>
    </citation>
    <scope>NUCLEOTIDE SEQUENCE</scope>
</reference>